<keyword evidence="3" id="KW-1003">Cell membrane</keyword>
<dbReference type="PANTHER" id="PTHR43266">
    <property type="entry name" value="MACROLIDE-EFFLUX PROTEIN"/>
    <property type="match status" value="1"/>
</dbReference>
<dbReference type="RefSeq" id="WP_091521892.1">
    <property type="nucleotide sequence ID" value="NZ_FOVI01000008.1"/>
</dbReference>
<evidence type="ECO:0000256" key="5">
    <source>
        <dbReference type="ARBA" id="ARBA00022989"/>
    </source>
</evidence>
<dbReference type="AlphaFoldDB" id="A0A1I5AP16"/>
<feature type="transmembrane region" description="Helical" evidence="7">
    <location>
        <begin position="285"/>
        <end position="304"/>
    </location>
</feature>
<feature type="transmembrane region" description="Helical" evidence="7">
    <location>
        <begin position="169"/>
        <end position="188"/>
    </location>
</feature>
<evidence type="ECO:0000256" key="3">
    <source>
        <dbReference type="ARBA" id="ARBA00022475"/>
    </source>
</evidence>
<name>A0A1I5AP16_9FLAO</name>
<sequence length="408" mass="44914">MDTNWKRKFTILWIGQFISLISSSAVNFAIIIWLSLKTESAEVLAFAAIAALLPQALIGPFAGVYIDRWDRKKTMIFADGFVALCTLSMSISFYFGYESLPLIYVMLGLRSVGSAFHMPAMQASIPLLAPQSELLRIAGINQIIQSVSGIAGPALGAFAIGMLSIGNVLLLDIFGAAFAIISLLFIYIPNTIPDEKTAASFRNIWNDMKTAFYEITRNKGLWYLFLYSIVGLFCIMPVAVLFPLLTINHFKGDKFEISIIEIIWGVGMLVGGGLLGIWKPTISKVIIINFMHIIIGVTFAWSGWLSANQFVFFVILTAIGGISASLYNASFTTIIQEEIQHNMLGRVFSLYYSFSVLPSIIGLLFTGFIADFIGINHTFIILGLVIILIGICSFCTPALMNLSKNKNL</sequence>
<proteinExistence type="predicted"/>
<keyword evidence="2" id="KW-0813">Transport</keyword>
<feature type="transmembrane region" description="Helical" evidence="7">
    <location>
        <begin position="379"/>
        <end position="402"/>
    </location>
</feature>
<dbReference type="Pfam" id="PF07690">
    <property type="entry name" value="MFS_1"/>
    <property type="match status" value="1"/>
</dbReference>
<dbReference type="InterPro" id="IPR036259">
    <property type="entry name" value="MFS_trans_sf"/>
</dbReference>
<dbReference type="InterPro" id="IPR011701">
    <property type="entry name" value="MFS"/>
</dbReference>
<feature type="transmembrane region" description="Helical" evidence="7">
    <location>
        <begin position="350"/>
        <end position="373"/>
    </location>
</feature>
<protein>
    <submittedName>
        <fullName evidence="9">MFS transporter, DHA3 family, macrolide efflux protein</fullName>
    </submittedName>
</protein>
<dbReference type="SUPFAM" id="SSF103473">
    <property type="entry name" value="MFS general substrate transporter"/>
    <property type="match status" value="1"/>
</dbReference>
<feature type="transmembrane region" description="Helical" evidence="7">
    <location>
        <begin position="12"/>
        <end position="36"/>
    </location>
</feature>
<reference evidence="10" key="1">
    <citation type="submission" date="2016-10" db="EMBL/GenBank/DDBJ databases">
        <authorList>
            <person name="Varghese N."/>
            <person name="Submissions S."/>
        </authorList>
    </citation>
    <scope>NUCLEOTIDE SEQUENCE [LARGE SCALE GENOMIC DNA]</scope>
    <source>
        <strain evidence="10">DS-12</strain>
    </source>
</reference>
<keyword evidence="5 7" id="KW-1133">Transmembrane helix</keyword>
<evidence type="ECO:0000256" key="2">
    <source>
        <dbReference type="ARBA" id="ARBA00022448"/>
    </source>
</evidence>
<dbReference type="Gene3D" id="1.20.1250.20">
    <property type="entry name" value="MFS general substrate transporter like domains"/>
    <property type="match status" value="1"/>
</dbReference>
<evidence type="ECO:0000256" key="1">
    <source>
        <dbReference type="ARBA" id="ARBA00004651"/>
    </source>
</evidence>
<feature type="transmembrane region" description="Helical" evidence="7">
    <location>
        <begin position="42"/>
        <end position="64"/>
    </location>
</feature>
<evidence type="ECO:0000256" key="6">
    <source>
        <dbReference type="ARBA" id="ARBA00023136"/>
    </source>
</evidence>
<dbReference type="STRING" id="913024.SAMN05421741_108123"/>
<keyword evidence="10" id="KW-1185">Reference proteome</keyword>
<evidence type="ECO:0000313" key="10">
    <source>
        <dbReference type="Proteomes" id="UP000199036"/>
    </source>
</evidence>
<evidence type="ECO:0000256" key="7">
    <source>
        <dbReference type="SAM" id="Phobius"/>
    </source>
</evidence>
<feature type="domain" description="Major facilitator superfamily (MFS) profile" evidence="8">
    <location>
        <begin position="8"/>
        <end position="401"/>
    </location>
</feature>
<dbReference type="GO" id="GO:0005886">
    <property type="term" value="C:plasma membrane"/>
    <property type="evidence" value="ECO:0007669"/>
    <property type="project" value="UniProtKB-SubCell"/>
</dbReference>
<feature type="transmembrane region" description="Helical" evidence="7">
    <location>
        <begin position="221"/>
        <end position="245"/>
    </location>
</feature>
<evidence type="ECO:0000256" key="4">
    <source>
        <dbReference type="ARBA" id="ARBA00022692"/>
    </source>
</evidence>
<gene>
    <name evidence="9" type="ORF">SAMN05421741_108123</name>
</gene>
<dbReference type="CDD" id="cd06173">
    <property type="entry name" value="MFS_MefA_like"/>
    <property type="match status" value="1"/>
</dbReference>
<evidence type="ECO:0000313" key="9">
    <source>
        <dbReference type="EMBL" id="SFN64286.1"/>
    </source>
</evidence>
<dbReference type="OrthoDB" id="9775268at2"/>
<evidence type="ECO:0000259" key="8">
    <source>
        <dbReference type="PROSITE" id="PS50850"/>
    </source>
</evidence>
<dbReference type="InterPro" id="IPR020846">
    <property type="entry name" value="MFS_dom"/>
</dbReference>
<dbReference type="Proteomes" id="UP000199036">
    <property type="component" value="Unassembled WGS sequence"/>
</dbReference>
<keyword evidence="4 7" id="KW-0812">Transmembrane</keyword>
<dbReference type="PROSITE" id="PS50850">
    <property type="entry name" value="MFS"/>
    <property type="match status" value="1"/>
</dbReference>
<comment type="subcellular location">
    <subcellularLocation>
        <location evidence="1">Cell membrane</location>
        <topology evidence="1">Multi-pass membrane protein</topology>
    </subcellularLocation>
</comment>
<accession>A0A1I5AP16</accession>
<dbReference type="PANTHER" id="PTHR43266:SF2">
    <property type="entry name" value="MAJOR FACILITATOR SUPERFAMILY (MFS) PROFILE DOMAIN-CONTAINING PROTEIN"/>
    <property type="match status" value="1"/>
</dbReference>
<organism evidence="9 10">
    <name type="scientific">Paenimyroides ummariense</name>
    <dbReference type="NCBI Taxonomy" id="913024"/>
    <lineage>
        <taxon>Bacteria</taxon>
        <taxon>Pseudomonadati</taxon>
        <taxon>Bacteroidota</taxon>
        <taxon>Flavobacteriia</taxon>
        <taxon>Flavobacteriales</taxon>
        <taxon>Flavobacteriaceae</taxon>
        <taxon>Paenimyroides</taxon>
    </lineage>
</organism>
<keyword evidence="6 7" id="KW-0472">Membrane</keyword>
<feature type="transmembrane region" description="Helical" evidence="7">
    <location>
        <begin position="310"/>
        <end position="329"/>
    </location>
</feature>
<feature type="transmembrane region" description="Helical" evidence="7">
    <location>
        <begin position="76"/>
        <end position="96"/>
    </location>
</feature>
<feature type="transmembrane region" description="Helical" evidence="7">
    <location>
        <begin position="257"/>
        <end position="278"/>
    </location>
</feature>
<dbReference type="EMBL" id="FOVI01000008">
    <property type="protein sequence ID" value="SFN64286.1"/>
    <property type="molecule type" value="Genomic_DNA"/>
</dbReference>
<dbReference type="GO" id="GO:0022857">
    <property type="term" value="F:transmembrane transporter activity"/>
    <property type="evidence" value="ECO:0007669"/>
    <property type="project" value="InterPro"/>
</dbReference>